<evidence type="ECO:0000313" key="5">
    <source>
        <dbReference type="RefSeq" id="XP_029015166.1"/>
    </source>
</evidence>
<dbReference type="RefSeq" id="XP_029015166.1">
    <property type="nucleotide sequence ID" value="XM_029159333.2"/>
</dbReference>
<keyword evidence="4" id="KW-1185">Reference proteome</keyword>
<feature type="region of interest" description="Disordered" evidence="2">
    <location>
        <begin position="700"/>
        <end position="758"/>
    </location>
</feature>
<sequence>MLTCPSDSLPHIVCPMDGDAIPPIPFCSAPSHSDPPPPLLPLPSITPSHTNDGIPEQRRSGCIQGIRAHTENNTDGDSVQEPSKQNPTPTHQREGESMVSPSKQLRVESTKVHVKQNEDGFRCSYTAEHTNNQTDQESHDATEDVVEHCAFNAAQHHTDMIKCDMDTSQGLDMLLENASAQKGWVIGPLFQSFKSKMASFTEIVMSPFKASSPPPSMEHPQNFSECELPTDGPSEMGDLEPGGRNESSEMGPETKQQSLSDMENTPKTQTVDIKCLKKLSFGEESTPSLEKTDECGKMFKEANCHDSVPLQHSPILCFPTETLAESVEPVIGSSVLFQASVDFSTSHKSKLVSTVDKDKQTAPLKPLSRKRMGNSSESKPLAPEFKKEKSDLEANNCSGINKTVPLSATGCDTQPGMECLQTDGDEGMQVQNSHLVRQSLRISANRLNGRTVKCGKDLQVVEYLASGSGRAKRGLRLPRHATGNICTNDAMTQELMNVATGIDLTREPSRREAVSSRTVLETENPLKPATKRRAHSTRTRKDRGGQEMLPTVIGAVLKTETQTSEARFVCSLDKSSDVSGNLQNVFSSINSNPTVLGRRLKIRADLVEPDLSIDDGMDLETTVAITSAKEGEQLSSEAFIRPDTERLQSKRRNPDKKPLRRRSPVQTSSGTESDLVFTSSAEPSELMAMDLNVSLPVQREKKVKMGLNRPPKRKKGLKDSLQSSESIGGQEKKHRMDNVPTKKRQAREDGSKTSRNPVYLEMTSAPSYSQPPSSCPALLNNDIKVHETEKRPASFLQEVVPTETGASKLNSTPRNVNVRPRRADRQRGKAAVLHSRTRKAAETPTSVTMEDADLPRSPPEGGAARRLLRSYSCPEIPSFRSHETPPHPCRTPTSHHRLSPLTPHVPHPRKSAPRARRHTVCSIEVEREIAPLCLRKEVYPSRRSAPYDFVPQHLSPTVVLSYNTTLSALASCFLSSSLAFLSKKVDGRCSAASPSTFSSSRSPGFFHNAGSPHATVDPSSSTTSLECEPQSRHKCEVEYAEDTSCSSQEYEDVGLREEKALSDSEIKVVQKHEEKGKVSSIRIRKTLPKPQNNLTPMGLPKPVRLKKKDFSLEEIYTNKNFSKPPESRLETIFEVPLSRRNGSESMFGQRRVKRFLEFLEAGEVRKSKKPLVGVGKPAGSSSRTRRGGFSKDEPPLSAQDVDSLLCAKLHELNLWLITDQGS</sequence>
<feature type="compositionally biased region" description="Polar residues" evidence="2">
    <location>
        <begin position="254"/>
        <end position="267"/>
    </location>
</feature>
<feature type="domain" description="Tantalus-like" evidence="3">
    <location>
        <begin position="1094"/>
        <end position="1151"/>
    </location>
</feature>
<dbReference type="KEGG" id="bspl:114860623"/>
<dbReference type="OrthoDB" id="6163216at2759"/>
<feature type="compositionally biased region" description="Polar residues" evidence="2">
    <location>
        <begin position="806"/>
        <end position="815"/>
    </location>
</feature>
<feature type="region of interest" description="Disordered" evidence="2">
    <location>
        <begin position="507"/>
        <end position="543"/>
    </location>
</feature>
<feature type="compositionally biased region" description="Basic residues" evidence="2">
    <location>
        <begin position="529"/>
        <end position="541"/>
    </location>
</feature>
<proteinExistence type="predicted"/>
<dbReference type="PANTHER" id="PTHR14522:SF2">
    <property type="entry name" value="PROLINE-RICH PROTEIN 14"/>
    <property type="match status" value="1"/>
</dbReference>
<feature type="region of interest" description="Disordered" evidence="2">
    <location>
        <begin position="1169"/>
        <end position="1196"/>
    </location>
</feature>
<dbReference type="PANTHER" id="PTHR14522">
    <property type="entry name" value="EMO2-RELATED"/>
    <property type="match status" value="1"/>
</dbReference>
<feature type="region of interest" description="Disordered" evidence="2">
    <location>
        <begin position="876"/>
        <end position="917"/>
    </location>
</feature>
<feature type="region of interest" description="Disordered" evidence="2">
    <location>
        <begin position="25"/>
        <end position="57"/>
    </location>
</feature>
<feature type="compositionally biased region" description="Basic residues" evidence="2">
    <location>
        <begin position="906"/>
        <end position="917"/>
    </location>
</feature>
<dbReference type="Proteomes" id="UP000515150">
    <property type="component" value="Chromosome 8"/>
</dbReference>
<organism evidence="4 5">
    <name type="scientific">Betta splendens</name>
    <name type="common">Siamese fighting fish</name>
    <dbReference type="NCBI Taxonomy" id="158456"/>
    <lineage>
        <taxon>Eukaryota</taxon>
        <taxon>Metazoa</taxon>
        <taxon>Chordata</taxon>
        <taxon>Craniata</taxon>
        <taxon>Vertebrata</taxon>
        <taxon>Euteleostomi</taxon>
        <taxon>Actinopterygii</taxon>
        <taxon>Neopterygii</taxon>
        <taxon>Teleostei</taxon>
        <taxon>Neoteleostei</taxon>
        <taxon>Acanthomorphata</taxon>
        <taxon>Anabantaria</taxon>
        <taxon>Anabantiformes</taxon>
        <taxon>Anabantoidei</taxon>
        <taxon>Osphronemidae</taxon>
        <taxon>Betta</taxon>
    </lineage>
</organism>
<feature type="compositionally biased region" description="Polar residues" evidence="2">
    <location>
        <begin position="71"/>
        <end position="90"/>
    </location>
</feature>
<dbReference type="CTD" id="78994"/>
<dbReference type="InterPro" id="IPR028149">
    <property type="entry name" value="Tantalus-like"/>
</dbReference>
<evidence type="ECO:0000256" key="1">
    <source>
        <dbReference type="ARBA" id="ARBA00022553"/>
    </source>
</evidence>
<gene>
    <name evidence="5" type="primary">prr14</name>
</gene>
<protein>
    <submittedName>
        <fullName evidence="5">Uncharacterized protein prr14</fullName>
    </submittedName>
</protein>
<dbReference type="InParanoid" id="A0A6P7N6P7"/>
<name>A0A6P7N6P7_BETSP</name>
<reference evidence="5" key="1">
    <citation type="submission" date="2025-08" db="UniProtKB">
        <authorList>
            <consortium name="RefSeq"/>
        </authorList>
    </citation>
    <scope>IDENTIFICATION</scope>
</reference>
<feature type="compositionally biased region" description="Basic residues" evidence="2">
    <location>
        <begin position="649"/>
        <end position="663"/>
    </location>
</feature>
<evidence type="ECO:0000313" key="4">
    <source>
        <dbReference type="Proteomes" id="UP000515150"/>
    </source>
</evidence>
<feature type="region of interest" description="Disordered" evidence="2">
    <location>
        <begin position="639"/>
        <end position="677"/>
    </location>
</feature>
<feature type="region of interest" description="Disordered" evidence="2">
    <location>
        <begin position="211"/>
        <end position="267"/>
    </location>
</feature>
<dbReference type="GeneID" id="114860623"/>
<dbReference type="Pfam" id="PF15386">
    <property type="entry name" value="Tantalus"/>
    <property type="match status" value="1"/>
</dbReference>
<keyword evidence="1" id="KW-0597">Phosphoprotein</keyword>
<feature type="region of interest" description="Disordered" evidence="2">
    <location>
        <begin position="69"/>
        <end position="113"/>
    </location>
</feature>
<feature type="region of interest" description="Disordered" evidence="2">
    <location>
        <begin position="806"/>
        <end position="863"/>
    </location>
</feature>
<dbReference type="InterPro" id="IPR026320">
    <property type="entry name" value="PRR14"/>
</dbReference>
<evidence type="ECO:0000256" key="2">
    <source>
        <dbReference type="SAM" id="MobiDB-lite"/>
    </source>
</evidence>
<dbReference type="AlphaFoldDB" id="A0A6P7N6P7"/>
<feature type="region of interest" description="Disordered" evidence="2">
    <location>
        <begin position="351"/>
        <end position="388"/>
    </location>
</feature>
<feature type="compositionally biased region" description="Polar residues" evidence="2">
    <location>
        <begin position="664"/>
        <end position="677"/>
    </location>
</feature>
<accession>A0A6P7N6P7</accession>
<evidence type="ECO:0000259" key="3">
    <source>
        <dbReference type="Pfam" id="PF15386"/>
    </source>
</evidence>